<name>A0ABQ5XXX1_9GAMM</name>
<evidence type="ECO:0000313" key="8">
    <source>
        <dbReference type="Proteomes" id="UP001156670"/>
    </source>
</evidence>
<evidence type="ECO:0000256" key="1">
    <source>
        <dbReference type="ARBA" id="ARBA00011063"/>
    </source>
</evidence>
<keyword evidence="8" id="KW-1185">Reference proteome</keyword>
<proteinExistence type="inferred from homology"/>
<dbReference type="PANTHER" id="PTHR11717:SF31">
    <property type="entry name" value="LOW MOLECULAR WEIGHT PROTEIN-TYROSINE-PHOSPHATASE ETP-RELATED"/>
    <property type="match status" value="1"/>
</dbReference>
<reference evidence="8" key="1">
    <citation type="journal article" date="2019" name="Int. J. Syst. Evol. Microbiol.">
        <title>The Global Catalogue of Microorganisms (GCM) 10K type strain sequencing project: providing services to taxonomists for standard genome sequencing and annotation.</title>
        <authorList>
            <consortium name="The Broad Institute Genomics Platform"/>
            <consortium name="The Broad Institute Genome Sequencing Center for Infectious Disease"/>
            <person name="Wu L."/>
            <person name="Ma J."/>
        </authorList>
    </citation>
    <scope>NUCLEOTIDE SEQUENCE [LARGE SCALE GENOMIC DNA]</scope>
    <source>
        <strain evidence="8">NBRC 111980</strain>
    </source>
</reference>
<feature type="domain" description="Phosphotyrosine protein phosphatase I" evidence="6">
    <location>
        <begin position="7"/>
        <end position="147"/>
    </location>
</feature>
<protein>
    <recommendedName>
        <fullName evidence="2">protein-tyrosine-phosphatase</fullName>
        <ecNumber evidence="2">3.1.3.48</ecNumber>
    </recommendedName>
</protein>
<keyword evidence="4" id="KW-0904">Protein phosphatase</keyword>
<evidence type="ECO:0000313" key="7">
    <source>
        <dbReference type="EMBL" id="GLQ94954.1"/>
    </source>
</evidence>
<dbReference type="InterPro" id="IPR050438">
    <property type="entry name" value="LMW_PTPase"/>
</dbReference>
<dbReference type="EC" id="3.1.3.48" evidence="2"/>
<dbReference type="InterPro" id="IPR036196">
    <property type="entry name" value="Ptyr_pPase_sf"/>
</dbReference>
<organism evidence="7 8">
    <name type="scientific">Dyella acidisoli</name>
    <dbReference type="NCBI Taxonomy" id="1867834"/>
    <lineage>
        <taxon>Bacteria</taxon>
        <taxon>Pseudomonadati</taxon>
        <taxon>Pseudomonadota</taxon>
        <taxon>Gammaproteobacteria</taxon>
        <taxon>Lysobacterales</taxon>
        <taxon>Rhodanobacteraceae</taxon>
        <taxon>Dyella</taxon>
    </lineage>
</organism>
<evidence type="ECO:0000256" key="5">
    <source>
        <dbReference type="ARBA" id="ARBA00051722"/>
    </source>
</evidence>
<dbReference type="PRINTS" id="PR00719">
    <property type="entry name" value="LMWPTPASE"/>
</dbReference>
<dbReference type="Pfam" id="PF01451">
    <property type="entry name" value="LMWPc"/>
    <property type="match status" value="1"/>
</dbReference>
<accession>A0ABQ5XXX1</accession>
<evidence type="ECO:0000256" key="2">
    <source>
        <dbReference type="ARBA" id="ARBA00013064"/>
    </source>
</evidence>
<dbReference type="InterPro" id="IPR017867">
    <property type="entry name" value="Tyr_phospatase_low_mol_wt"/>
</dbReference>
<dbReference type="InterPro" id="IPR023485">
    <property type="entry name" value="Ptyr_pPase"/>
</dbReference>
<evidence type="ECO:0000256" key="3">
    <source>
        <dbReference type="ARBA" id="ARBA00022801"/>
    </source>
</evidence>
<comment type="caution">
    <text evidence="7">The sequence shown here is derived from an EMBL/GenBank/DDBJ whole genome shotgun (WGS) entry which is preliminary data.</text>
</comment>
<evidence type="ECO:0000259" key="6">
    <source>
        <dbReference type="SMART" id="SM00226"/>
    </source>
</evidence>
<dbReference type="SMART" id="SM00226">
    <property type="entry name" value="LMWPc"/>
    <property type="match status" value="1"/>
</dbReference>
<gene>
    <name evidence="7" type="ORF">GCM10007901_39070</name>
</gene>
<keyword evidence="3" id="KW-0378">Hydrolase</keyword>
<dbReference type="SUPFAM" id="SSF52788">
    <property type="entry name" value="Phosphotyrosine protein phosphatases I"/>
    <property type="match status" value="1"/>
</dbReference>
<dbReference type="Proteomes" id="UP001156670">
    <property type="component" value="Unassembled WGS sequence"/>
</dbReference>
<dbReference type="PANTHER" id="PTHR11717">
    <property type="entry name" value="LOW MOLECULAR WEIGHT PROTEIN TYROSINE PHOSPHATASE"/>
    <property type="match status" value="1"/>
</dbReference>
<comment type="catalytic activity">
    <reaction evidence="5">
        <text>O-phospho-L-tyrosyl-[protein] + H2O = L-tyrosyl-[protein] + phosphate</text>
        <dbReference type="Rhea" id="RHEA:10684"/>
        <dbReference type="Rhea" id="RHEA-COMP:10136"/>
        <dbReference type="Rhea" id="RHEA-COMP:20101"/>
        <dbReference type="ChEBI" id="CHEBI:15377"/>
        <dbReference type="ChEBI" id="CHEBI:43474"/>
        <dbReference type="ChEBI" id="CHEBI:46858"/>
        <dbReference type="ChEBI" id="CHEBI:61978"/>
        <dbReference type="EC" id="3.1.3.48"/>
    </reaction>
</comment>
<evidence type="ECO:0000256" key="4">
    <source>
        <dbReference type="ARBA" id="ARBA00022912"/>
    </source>
</evidence>
<dbReference type="EMBL" id="BSOB01000050">
    <property type="protein sequence ID" value="GLQ94954.1"/>
    <property type="molecule type" value="Genomic_DNA"/>
</dbReference>
<comment type="similarity">
    <text evidence="1">Belongs to the low molecular weight phosphotyrosine protein phosphatase family.</text>
</comment>
<dbReference type="CDD" id="cd16343">
    <property type="entry name" value="LMWPTP"/>
    <property type="match status" value="1"/>
</dbReference>
<sequence>MVPYVFKRILIVCVGNICRSPTAEFIFRDKLKHRDIHISSAGLKALVGRPMDDQAMQILKERGIDAAGHRARQLNATMLREADLVLAMERDHLAATSRLAPEASGKMFLLDKWQDADDVPDPYRQSRQVFEHVHAMIERGVESWLRYL</sequence>
<dbReference type="Gene3D" id="3.40.50.2300">
    <property type="match status" value="1"/>
</dbReference>